<sequence length="782" mass="81193">MSSFTGFLRSSSDERLAALLARRPDLASPSPGNLTSLAVRATGRASLERALAGVDAVVLQVLEAVVVLGGATSEDVQRAIADGPDDEVRRAIEDALTLALLHTDDETGDSTGGIARDSNSDSTHDSVRDIAAADGSRRPGVLHAAPGLAELLGPHPAGLAVEVEALVDPVGGATADSVDGPARAVLDALLWGPPVGLAPAPGTPAGDAVAGLVARGLLVRGQGRHVLLPAAVALDLRGGRTHRGVAAAPDLADVPRRPAATTAAESASAGERFARLVGRLLRLWEQTAPGVLRAGGLAVRDLRRTAAALEVTEDEAALVVELAYAAGLVARDDEEPAAFAPTPDADAWTAQDLPDRWVELASAWLTTTRTPWLVGSRDERGSLIAALNPELTRPWAPRLRRAVLGVLARAEGVAPSVDQVVDALGWATPRAVPPRASVEAVLTEAARVGLLGAGALSEAGRALLVAGRDSGVDGVAAAFASGLAPEVEDLLVQGDLTGIVPGRPSAALEALIERTAVVESRGGALTVRFTPESVRGALDDGLTADEVLERLAGHARGGLPQPLEYLVRDAARRHGRLRAGAASSYLRADDPTLLAGLADDPRLAGLGLLQLAPTVLAAQAPTREVVEALREHGLAPVAETPDGQVLHLERTVRRARRRGSRRAHAPVTTRTTDTLALARRLRSSDDRPSPVTTEAPVPPPVRGTAEPADALALLREAAADRTAVWVELVGAAGQPERRLLRPLRVEGGRLRAADPVREAELTVVVHRIVSVSRAEDPTTEDL</sequence>
<accession>A0ABS5TVD0</accession>
<name>A0ABS5TVD0_9CELL</name>
<keyword evidence="3" id="KW-0347">Helicase</keyword>
<gene>
    <name evidence="3" type="ORF">KIN34_02215</name>
</gene>
<keyword evidence="3" id="KW-0547">Nucleotide-binding</keyword>
<dbReference type="EMBL" id="JAHBOH010000001">
    <property type="protein sequence ID" value="MBT0993108.1"/>
    <property type="molecule type" value="Genomic_DNA"/>
</dbReference>
<protein>
    <submittedName>
        <fullName evidence="3">Helicase-associated domain-containing protein</fullName>
    </submittedName>
</protein>
<keyword evidence="3" id="KW-0067">ATP-binding</keyword>
<evidence type="ECO:0000313" key="3">
    <source>
        <dbReference type="EMBL" id="MBT0993108.1"/>
    </source>
</evidence>
<proteinExistence type="predicted"/>
<dbReference type="InterPro" id="IPR032830">
    <property type="entry name" value="XPB/Ssl2_N"/>
</dbReference>
<evidence type="ECO:0000313" key="4">
    <source>
        <dbReference type="Proteomes" id="UP000722125"/>
    </source>
</evidence>
<feature type="domain" description="Helicase XPB/Ssl2 N-terminal" evidence="2">
    <location>
        <begin position="490"/>
        <end position="611"/>
    </location>
</feature>
<keyword evidence="3" id="KW-0378">Hydrolase</keyword>
<dbReference type="GO" id="GO:0004386">
    <property type="term" value="F:helicase activity"/>
    <property type="evidence" value="ECO:0007669"/>
    <property type="project" value="UniProtKB-KW"/>
</dbReference>
<dbReference type="RefSeq" id="WP_214346106.1">
    <property type="nucleotide sequence ID" value="NZ_JAHBOH010000001.1"/>
</dbReference>
<feature type="region of interest" description="Disordered" evidence="1">
    <location>
        <begin position="680"/>
        <end position="704"/>
    </location>
</feature>
<dbReference type="Proteomes" id="UP000722125">
    <property type="component" value="Unassembled WGS sequence"/>
</dbReference>
<keyword evidence="4" id="KW-1185">Reference proteome</keyword>
<dbReference type="Pfam" id="PF13625">
    <property type="entry name" value="Helicase_C_3"/>
    <property type="match status" value="1"/>
</dbReference>
<comment type="caution">
    <text evidence="3">The sequence shown here is derived from an EMBL/GenBank/DDBJ whole genome shotgun (WGS) entry which is preliminary data.</text>
</comment>
<feature type="region of interest" description="Disordered" evidence="1">
    <location>
        <begin position="104"/>
        <end position="126"/>
    </location>
</feature>
<organism evidence="3 4">
    <name type="scientific">Cellulomonas fulva</name>
    <dbReference type="NCBI Taxonomy" id="2835530"/>
    <lineage>
        <taxon>Bacteria</taxon>
        <taxon>Bacillati</taxon>
        <taxon>Actinomycetota</taxon>
        <taxon>Actinomycetes</taxon>
        <taxon>Micrococcales</taxon>
        <taxon>Cellulomonadaceae</taxon>
        <taxon>Cellulomonas</taxon>
    </lineage>
</organism>
<evidence type="ECO:0000256" key="1">
    <source>
        <dbReference type="SAM" id="MobiDB-lite"/>
    </source>
</evidence>
<reference evidence="3 4" key="1">
    <citation type="submission" date="2021-05" db="EMBL/GenBank/DDBJ databases">
        <title>Description of Cellulomonas sp. DKR-3 sp. nov.</title>
        <authorList>
            <person name="Dahal R.H."/>
            <person name="Chaudhary D.K."/>
        </authorList>
    </citation>
    <scope>NUCLEOTIDE SEQUENCE [LARGE SCALE GENOMIC DNA]</scope>
    <source>
        <strain evidence="3 4">DKR-3</strain>
    </source>
</reference>
<evidence type="ECO:0000259" key="2">
    <source>
        <dbReference type="Pfam" id="PF13625"/>
    </source>
</evidence>